<keyword evidence="2" id="KW-1185">Reference proteome</keyword>
<dbReference type="InterPro" id="IPR052922">
    <property type="entry name" value="Cytidylate_Kinase-2"/>
</dbReference>
<name>Q8CUM5_OCEIH</name>
<dbReference type="NCBIfam" id="NF005994">
    <property type="entry name" value="PRK08118.1"/>
    <property type="match status" value="1"/>
</dbReference>
<dbReference type="PANTHER" id="PTHR37816:SF3">
    <property type="entry name" value="MODULATES DNA TOPOLOGY"/>
    <property type="match status" value="1"/>
</dbReference>
<proteinExistence type="predicted"/>
<dbReference type="KEGG" id="oih:OB1082"/>
<dbReference type="AlphaFoldDB" id="Q8CUM5"/>
<dbReference type="HOGENOM" id="CLU_092618_0_1_9"/>
<gene>
    <name evidence="1" type="ordered locus">OB1082</name>
</gene>
<dbReference type="PhylomeDB" id="Q8CUM5"/>
<sequence length="172" mass="20678">MNKIMIIGCPGSGKSTLAMQLGEYKKLPVYHLDSFFWKPGWEQIERDKFIEKQKEIMEEPAWIIDGNYNATMDTRIKKADTIIFLHYRTTRCLFRIIKRRIQYHGQTRPDMGEDCKEKIDWEFVQYVLKFNKDKCPTIFDKLDAVKEKQIYILKNPKQLKQFFHQFKDISID</sequence>
<accession>Q8CUM5</accession>
<organism evidence="1 2">
    <name type="scientific">Oceanobacillus iheyensis (strain DSM 14371 / CIP 107618 / JCM 11309 / KCTC 3954 / HTE831)</name>
    <dbReference type="NCBI Taxonomy" id="221109"/>
    <lineage>
        <taxon>Bacteria</taxon>
        <taxon>Bacillati</taxon>
        <taxon>Bacillota</taxon>
        <taxon>Bacilli</taxon>
        <taxon>Bacillales</taxon>
        <taxon>Bacillaceae</taxon>
        <taxon>Oceanobacillus</taxon>
    </lineage>
</organism>
<reference evidence="1 2" key="1">
    <citation type="journal article" date="2001" name="FEMS Microbiol. Lett.">
        <title>Oceanobacillus iheyensis gen. nov., sp. nov., a deep-sea extremely halotolerant and alkaliphilic species isolated from a depth of 1050 m on the Iheya Ridge.</title>
        <authorList>
            <person name="Lu J."/>
            <person name="Nogi Y."/>
            <person name="Takami H."/>
        </authorList>
    </citation>
    <scope>NUCLEOTIDE SEQUENCE [LARGE SCALE GENOMIC DNA]</scope>
    <source>
        <strain evidence="2">DSM 14371 / CIP 107618 / JCM 11309 / KCTC 3954 / HTE831</strain>
    </source>
</reference>
<protein>
    <submittedName>
        <fullName evidence="1">DNA topology modulation protein</fullName>
    </submittedName>
</protein>
<dbReference type="RefSeq" id="WP_011065483.1">
    <property type="nucleotide sequence ID" value="NC_004193.1"/>
</dbReference>
<reference evidence="1 2" key="2">
    <citation type="journal article" date="2002" name="Nucleic Acids Res.">
        <title>Genome sequence of Oceanobacillus iheyensis isolated from the Iheya Ridge and its unexpected adaptive capabilities to extreme environments.</title>
        <authorList>
            <person name="Takami H."/>
            <person name="Takaki Y."/>
            <person name="Uchiyama I."/>
        </authorList>
    </citation>
    <scope>NUCLEOTIDE SEQUENCE [LARGE SCALE GENOMIC DNA]</scope>
    <source>
        <strain evidence="2">DSM 14371 / CIP 107618 / JCM 11309 / KCTC 3954 / HTE831</strain>
    </source>
</reference>
<dbReference type="STRING" id="221109.gene:10733320"/>
<dbReference type="Gene3D" id="3.40.50.300">
    <property type="entry name" value="P-loop containing nucleotide triphosphate hydrolases"/>
    <property type="match status" value="1"/>
</dbReference>
<dbReference type="OrthoDB" id="1201990at2"/>
<dbReference type="EMBL" id="BA000028">
    <property type="protein sequence ID" value="BAC13038.1"/>
    <property type="molecule type" value="Genomic_DNA"/>
</dbReference>
<dbReference type="eggNOG" id="COG0563">
    <property type="taxonomic scope" value="Bacteria"/>
</dbReference>
<evidence type="ECO:0000313" key="2">
    <source>
        <dbReference type="Proteomes" id="UP000000822"/>
    </source>
</evidence>
<dbReference type="Proteomes" id="UP000000822">
    <property type="component" value="Chromosome"/>
</dbReference>
<evidence type="ECO:0000313" key="1">
    <source>
        <dbReference type="EMBL" id="BAC13038.1"/>
    </source>
</evidence>
<dbReference type="InterPro" id="IPR027417">
    <property type="entry name" value="P-loop_NTPase"/>
</dbReference>
<dbReference type="PANTHER" id="PTHR37816">
    <property type="entry name" value="YALI0E33011P"/>
    <property type="match status" value="1"/>
</dbReference>
<dbReference type="SUPFAM" id="SSF52540">
    <property type="entry name" value="P-loop containing nucleoside triphosphate hydrolases"/>
    <property type="match status" value="1"/>
</dbReference>